<evidence type="ECO:0000259" key="9">
    <source>
        <dbReference type="Pfam" id="PF07715"/>
    </source>
</evidence>
<feature type="domain" description="TonB-dependent receptor plug" evidence="9">
    <location>
        <begin position="203"/>
        <end position="303"/>
    </location>
</feature>
<dbReference type="NCBIfam" id="TIGR04056">
    <property type="entry name" value="OMP_RagA_SusC"/>
    <property type="match status" value="1"/>
</dbReference>
<keyword evidence="6 7" id="KW-0998">Cell outer membrane</keyword>
<evidence type="ECO:0000256" key="3">
    <source>
        <dbReference type="ARBA" id="ARBA00022452"/>
    </source>
</evidence>
<evidence type="ECO:0000256" key="5">
    <source>
        <dbReference type="ARBA" id="ARBA00023136"/>
    </source>
</evidence>
<keyword evidence="3 7" id="KW-1134">Transmembrane beta strand</keyword>
<evidence type="ECO:0000256" key="7">
    <source>
        <dbReference type="PROSITE-ProRule" id="PRU01360"/>
    </source>
</evidence>
<dbReference type="RefSeq" id="WP_158538717.1">
    <property type="nucleotide sequence ID" value="NZ_QLLL01000011.1"/>
</dbReference>
<keyword evidence="2 7" id="KW-0813">Transport</keyword>
<dbReference type="OrthoDB" id="9768177at2"/>
<dbReference type="SUPFAM" id="SSF56935">
    <property type="entry name" value="Porins"/>
    <property type="match status" value="1"/>
</dbReference>
<dbReference type="InterPro" id="IPR036942">
    <property type="entry name" value="Beta-barrel_TonB_sf"/>
</dbReference>
<evidence type="ECO:0000256" key="6">
    <source>
        <dbReference type="ARBA" id="ARBA00023237"/>
    </source>
</evidence>
<dbReference type="InterPro" id="IPR023996">
    <property type="entry name" value="TonB-dep_OMP_SusC/RagA"/>
</dbReference>
<name>A0A327QA10_9BACT</name>
<protein>
    <submittedName>
        <fullName evidence="10">TonB-linked SusC/RagA family outer membrane protein</fullName>
    </submittedName>
</protein>
<dbReference type="InterPro" id="IPR023997">
    <property type="entry name" value="TonB-dep_OMP_SusC/RagA_CS"/>
</dbReference>
<dbReference type="Proteomes" id="UP000249547">
    <property type="component" value="Unassembled WGS sequence"/>
</dbReference>
<sequence length="1147" mass="128068">MRLTTFLLLVCLHVTANSVAQQITYSGKQVPLEKVFSVIEKQTGNVVFINKQLLKEAKPVTVNVTAMPLKNFLSLILQDQPLDYSFEQQTIFIKKKNQPTIQLSQAPAPFPVSGVVRDSLGGFLAGASIRIKNSHVSTITDVNGQFVLNANSGDILVISYVGFKNYEFKVINSIPVIITLSRESTSIGEVAITVNTGYQSIPKERATGAFSIVTSKQLEGKIRPDLKSALEGQVAGMLLTNDGSIEVRGVSTFVAEKTPLIIVDGYPISGGLETLNIDNIESVTVLKDGVAASIYGARSSNGVIVVTTKHGKKGNLNVSYNGSFGVTQKPNLSYLRRTSASDYVDAELELYASNPNQYLNAYNNYGYLSRVMYLKVAESLNIVKSADVASELAQLRKNNGLQQLEDYLFRNQLTQQHNISLSGGSDKNQVSASAKFINNRGNALYMKDNRLIMDVKNDWKPTSFLNVRLWTNINYSTADAPLRPMSDFLSYHSLYLIHPYDNVVDPNTGAYQNIYAVNPRKQARYENMPGLKPMYYNPLADLGKEMSNTQNFQFRIGGNISANLAKGLILDAGGTWTRGNSFTRNLYSKESFRMRMGYNDATSVTNPAKHYIPDGDMLNESRNINYAYTFRSQLNYNRYFGKHSVIGLAGFEVSRDVRDYNTLPTRFGYNNQAGTFNNFNYADYIAGIYNADMLSSAGKPTASMGTMSFRDNRYVSYYANGSYEYDQRYLVSGSIRLDQTNFFGTDPRYRHKPLWSIGATYKLSNESFYHVDWLNRLYLRASYGVNGNISLDAGPFLIIAPGSFSNLTGDISYSIASPPNKSLRWERTNTNNFGTDLTIFKKLNISLDYYFRKSQELLATSQVDPTLGYSSLIRNVGQINNTGLEVALSGEVYRKGNFSWNVLGTMAYNTNRVVTYDVNYTSPVDVTMTSVNRVGYPSNAVFSYRFAGLDNNGLAQYYTADGKLQSGGGVGLKDVVYNGTFRPKYMYSLTNTLRYKNWEMAFMLLAKTGHVMRRAAYAGNSIQLADVAKRWRKPGDEKTTIYPVLNEYAFDAFYFPQADIFIESANFLKLRDASLSYSFNKAFMKKLGINNASVMLQGRNLLLIAANKDKLDPEAYEMGASDPLNAELGFTPMRPMPEVYIGLRVNF</sequence>
<dbReference type="NCBIfam" id="TIGR04057">
    <property type="entry name" value="SusC_RagA_signa"/>
    <property type="match status" value="1"/>
</dbReference>
<gene>
    <name evidence="10" type="ORF">LX64_04631</name>
</gene>
<evidence type="ECO:0000313" key="10">
    <source>
        <dbReference type="EMBL" id="RAI98646.1"/>
    </source>
</evidence>
<keyword evidence="5 7" id="KW-0472">Membrane</keyword>
<dbReference type="Gene3D" id="2.170.130.10">
    <property type="entry name" value="TonB-dependent receptor, plug domain"/>
    <property type="match status" value="1"/>
</dbReference>
<dbReference type="SUPFAM" id="SSF49464">
    <property type="entry name" value="Carboxypeptidase regulatory domain-like"/>
    <property type="match status" value="1"/>
</dbReference>
<evidence type="ECO:0000256" key="4">
    <source>
        <dbReference type="ARBA" id="ARBA00022692"/>
    </source>
</evidence>
<comment type="similarity">
    <text evidence="7">Belongs to the TonB-dependent receptor family.</text>
</comment>
<reference evidence="10 11" key="1">
    <citation type="submission" date="2018-06" db="EMBL/GenBank/DDBJ databases">
        <title>Genomic Encyclopedia of Archaeal and Bacterial Type Strains, Phase II (KMG-II): from individual species to whole genera.</title>
        <authorList>
            <person name="Goeker M."/>
        </authorList>
    </citation>
    <scope>NUCLEOTIDE SEQUENCE [LARGE SCALE GENOMIC DNA]</scope>
    <source>
        <strain evidence="10 11">DSM 23857</strain>
    </source>
</reference>
<evidence type="ECO:0000256" key="1">
    <source>
        <dbReference type="ARBA" id="ARBA00004571"/>
    </source>
</evidence>
<feature type="signal peptide" evidence="8">
    <location>
        <begin position="1"/>
        <end position="20"/>
    </location>
</feature>
<evidence type="ECO:0000256" key="8">
    <source>
        <dbReference type="SAM" id="SignalP"/>
    </source>
</evidence>
<keyword evidence="8" id="KW-0732">Signal</keyword>
<keyword evidence="4 7" id="KW-0812">Transmembrane</keyword>
<dbReference type="EMBL" id="QLLL01000011">
    <property type="protein sequence ID" value="RAI98646.1"/>
    <property type="molecule type" value="Genomic_DNA"/>
</dbReference>
<dbReference type="Pfam" id="PF07715">
    <property type="entry name" value="Plug"/>
    <property type="match status" value="1"/>
</dbReference>
<dbReference type="InterPro" id="IPR039426">
    <property type="entry name" value="TonB-dep_rcpt-like"/>
</dbReference>
<dbReference type="PROSITE" id="PS52016">
    <property type="entry name" value="TONB_DEPENDENT_REC_3"/>
    <property type="match status" value="1"/>
</dbReference>
<comment type="caution">
    <text evidence="10">The sequence shown here is derived from an EMBL/GenBank/DDBJ whole genome shotgun (WGS) entry which is preliminary data.</text>
</comment>
<proteinExistence type="inferred from homology"/>
<comment type="subcellular location">
    <subcellularLocation>
        <location evidence="1 7">Cell outer membrane</location>
        <topology evidence="1 7">Multi-pass membrane protein</topology>
    </subcellularLocation>
</comment>
<organism evidence="10 11">
    <name type="scientific">Chitinophaga skermanii</name>
    <dbReference type="NCBI Taxonomy" id="331697"/>
    <lineage>
        <taxon>Bacteria</taxon>
        <taxon>Pseudomonadati</taxon>
        <taxon>Bacteroidota</taxon>
        <taxon>Chitinophagia</taxon>
        <taxon>Chitinophagales</taxon>
        <taxon>Chitinophagaceae</taxon>
        <taxon>Chitinophaga</taxon>
    </lineage>
</organism>
<dbReference type="Pfam" id="PF13715">
    <property type="entry name" value="CarbopepD_reg_2"/>
    <property type="match status" value="1"/>
</dbReference>
<evidence type="ECO:0000256" key="2">
    <source>
        <dbReference type="ARBA" id="ARBA00022448"/>
    </source>
</evidence>
<dbReference type="InterPro" id="IPR037066">
    <property type="entry name" value="Plug_dom_sf"/>
</dbReference>
<evidence type="ECO:0000313" key="11">
    <source>
        <dbReference type="Proteomes" id="UP000249547"/>
    </source>
</evidence>
<feature type="chain" id="PRO_5016390877" evidence="8">
    <location>
        <begin position="21"/>
        <end position="1147"/>
    </location>
</feature>
<dbReference type="GO" id="GO:0009279">
    <property type="term" value="C:cell outer membrane"/>
    <property type="evidence" value="ECO:0007669"/>
    <property type="project" value="UniProtKB-SubCell"/>
</dbReference>
<accession>A0A327QA10</accession>
<dbReference type="InterPro" id="IPR012910">
    <property type="entry name" value="Plug_dom"/>
</dbReference>
<keyword evidence="11" id="KW-1185">Reference proteome</keyword>
<dbReference type="Gene3D" id="2.40.170.20">
    <property type="entry name" value="TonB-dependent receptor, beta-barrel domain"/>
    <property type="match status" value="1"/>
</dbReference>
<dbReference type="AlphaFoldDB" id="A0A327QA10"/>
<dbReference type="InterPro" id="IPR008969">
    <property type="entry name" value="CarboxyPept-like_regulatory"/>
</dbReference>